<name>A0AAD8YI55_9STRA</name>
<organism evidence="2 3">
    <name type="scientific">Skeletonema marinoi</name>
    <dbReference type="NCBI Taxonomy" id="267567"/>
    <lineage>
        <taxon>Eukaryota</taxon>
        <taxon>Sar</taxon>
        <taxon>Stramenopiles</taxon>
        <taxon>Ochrophyta</taxon>
        <taxon>Bacillariophyta</taxon>
        <taxon>Coscinodiscophyceae</taxon>
        <taxon>Thalassiosirophycidae</taxon>
        <taxon>Thalassiosirales</taxon>
        <taxon>Skeletonemataceae</taxon>
        <taxon>Skeletonema</taxon>
        <taxon>Skeletonema marinoi-dohrnii complex</taxon>
    </lineage>
</organism>
<keyword evidence="3" id="KW-1185">Reference proteome</keyword>
<dbReference type="EMBL" id="JATAAI010000003">
    <property type="protein sequence ID" value="KAK1746723.1"/>
    <property type="molecule type" value="Genomic_DNA"/>
</dbReference>
<evidence type="ECO:0000313" key="2">
    <source>
        <dbReference type="EMBL" id="KAK1746723.1"/>
    </source>
</evidence>
<comment type="caution">
    <text evidence="2">The sequence shown here is derived from an EMBL/GenBank/DDBJ whole genome shotgun (WGS) entry which is preliminary data.</text>
</comment>
<dbReference type="SUPFAM" id="SSF47954">
    <property type="entry name" value="Cyclin-like"/>
    <property type="match status" value="1"/>
</dbReference>
<dbReference type="InterPro" id="IPR039361">
    <property type="entry name" value="Cyclin"/>
</dbReference>
<proteinExistence type="predicted"/>
<dbReference type="AlphaFoldDB" id="A0AAD8YI55"/>
<dbReference type="Gene3D" id="1.10.472.10">
    <property type="entry name" value="Cyclin-like"/>
    <property type="match status" value="2"/>
</dbReference>
<gene>
    <name evidence="2" type="ORF">QTG54_002067</name>
</gene>
<dbReference type="Proteomes" id="UP001224775">
    <property type="component" value="Unassembled WGS sequence"/>
</dbReference>
<dbReference type="InterPro" id="IPR036915">
    <property type="entry name" value="Cyclin-like_sf"/>
</dbReference>
<dbReference type="FunFam" id="1.10.472.10:FF:000093">
    <property type="entry name" value="Predicted protein"/>
    <property type="match status" value="1"/>
</dbReference>
<protein>
    <submittedName>
        <fullName evidence="2">Cyclin family protein</fullName>
    </submittedName>
</protein>
<feature type="domain" description="Cyclin N-terminal" evidence="1">
    <location>
        <begin position="88"/>
        <end position="200"/>
    </location>
</feature>
<sequence length="345" mass="39198">ENITARYFVYARYLYTSHQASHILILLDSFRPTQFAMRMRMRPKENLSRNTDAVADSLAAMIKRELTTYSCYGYDGYLNLSASDPTMVTAGDRKQLVDWCYSIVDQCKLSRETVASAMEMADRFLDMPSNSANAAQVSDEALRDVCKFQLLIIAALYASIKINEKVVISSDLFAEICSHVYTVKEIEDMELTLLNGLSWRCHAPTANQVGLSILSLLLPYVDIPEVTWGFLMDEMKYLTELAVRDYYFSTQRASTNALAAVFNVISDTSTSTKERKELLGAFLRLIVEYFDFDHPNQIAAATSRLKSLPKKSENLLREDNVDERSLDDSVKTCKVSNRSYSQKRK</sequence>
<dbReference type="InterPro" id="IPR006671">
    <property type="entry name" value="Cyclin_N"/>
</dbReference>
<evidence type="ECO:0000313" key="3">
    <source>
        <dbReference type="Proteomes" id="UP001224775"/>
    </source>
</evidence>
<accession>A0AAD8YI55</accession>
<dbReference type="Pfam" id="PF00134">
    <property type="entry name" value="Cyclin_N"/>
    <property type="match status" value="1"/>
</dbReference>
<evidence type="ECO:0000259" key="1">
    <source>
        <dbReference type="Pfam" id="PF00134"/>
    </source>
</evidence>
<dbReference type="PANTHER" id="PTHR10177">
    <property type="entry name" value="CYCLINS"/>
    <property type="match status" value="1"/>
</dbReference>
<reference evidence="2" key="1">
    <citation type="submission" date="2023-06" db="EMBL/GenBank/DDBJ databases">
        <title>Survivors Of The Sea: Transcriptome response of Skeletonema marinoi to long-term dormancy.</title>
        <authorList>
            <person name="Pinder M.I.M."/>
            <person name="Kourtchenko O."/>
            <person name="Robertson E.K."/>
            <person name="Larsson T."/>
            <person name="Maumus F."/>
            <person name="Osuna-Cruz C.M."/>
            <person name="Vancaester E."/>
            <person name="Stenow R."/>
            <person name="Vandepoele K."/>
            <person name="Ploug H."/>
            <person name="Bruchert V."/>
            <person name="Godhe A."/>
            <person name="Topel M."/>
        </authorList>
    </citation>
    <scope>NUCLEOTIDE SEQUENCE</scope>
    <source>
        <strain evidence="2">R05AC</strain>
    </source>
</reference>
<feature type="non-terminal residue" evidence="2">
    <location>
        <position position="1"/>
    </location>
</feature>